<reference evidence="6" key="2">
    <citation type="submission" date="2020-09" db="EMBL/GenBank/DDBJ databases">
        <authorList>
            <person name="Sun Q."/>
            <person name="Kim S."/>
        </authorList>
    </citation>
    <scope>NUCLEOTIDE SEQUENCE</scope>
    <source>
        <strain evidence="6">KCTC 42651</strain>
    </source>
</reference>
<dbReference type="Gene3D" id="2.60.120.10">
    <property type="entry name" value="Jelly Rolls"/>
    <property type="match status" value="2"/>
</dbReference>
<feature type="domain" description="Pirin N-terminal" evidence="4">
    <location>
        <begin position="24"/>
        <end position="129"/>
    </location>
</feature>
<evidence type="ECO:0000313" key="7">
    <source>
        <dbReference type="Proteomes" id="UP000630353"/>
    </source>
</evidence>
<feature type="binding site" evidence="2">
    <location>
        <position position="109"/>
    </location>
    <ligand>
        <name>Fe cation</name>
        <dbReference type="ChEBI" id="CHEBI:24875"/>
    </ligand>
</feature>
<proteinExistence type="inferred from homology"/>
<sequence length="296" mass="32419">MSDQTDTPGIDTVIVPRTRDLGGFEVRRALPSARRRMVGPFIFWDQMGPARFPSGEGLDVRPHPHIGLATLTYLFDGEIMHRDSLGTAQPIRPGEVNWMTAGRGIVHSERTDPALREDGASMFGIQAWVALPKRHEETAPGFVHLGSDELPTIEGEGKRVRVIAGTLWGATSPVPSYSEMIYADAILEAGAWLPIPAEHEERAIYVAEGTVSIADDRFEAGRLLVLHPGDGVTVEAVGHARVLVLGGEPMDGPRFIWWNFVSSSQDRIEAAKADWQAGRFDIVPGDEREFTPLPEG</sequence>
<dbReference type="InterPro" id="IPR012093">
    <property type="entry name" value="Pirin"/>
</dbReference>
<dbReference type="CDD" id="cd02909">
    <property type="entry name" value="cupin_pirin_N"/>
    <property type="match status" value="1"/>
</dbReference>
<dbReference type="GO" id="GO:0046872">
    <property type="term" value="F:metal ion binding"/>
    <property type="evidence" value="ECO:0007669"/>
    <property type="project" value="UniProtKB-KW"/>
</dbReference>
<dbReference type="InterPro" id="IPR008778">
    <property type="entry name" value="Pirin_C_dom"/>
</dbReference>
<comment type="similarity">
    <text evidence="1 3">Belongs to the pirin family.</text>
</comment>
<feature type="binding site" evidence="2">
    <location>
        <position position="63"/>
    </location>
    <ligand>
        <name>Fe cation</name>
        <dbReference type="ChEBI" id="CHEBI:24875"/>
    </ligand>
</feature>
<name>A0A919CN39_9PROT</name>
<feature type="binding site" evidence="2">
    <location>
        <position position="107"/>
    </location>
    <ligand>
        <name>Fe cation</name>
        <dbReference type="ChEBI" id="CHEBI:24875"/>
    </ligand>
</feature>
<feature type="domain" description="Pirin C-terminal" evidence="5">
    <location>
        <begin position="182"/>
        <end position="281"/>
    </location>
</feature>
<dbReference type="Proteomes" id="UP000630353">
    <property type="component" value="Unassembled WGS sequence"/>
</dbReference>
<dbReference type="AlphaFoldDB" id="A0A919CN39"/>
<keyword evidence="7" id="KW-1185">Reference proteome</keyword>
<protein>
    <recommendedName>
        <fullName evidence="8">Pirin family protein</fullName>
    </recommendedName>
</protein>
<evidence type="ECO:0000313" key="6">
    <source>
        <dbReference type="EMBL" id="GHD43648.1"/>
    </source>
</evidence>
<dbReference type="EMBL" id="BMZS01000002">
    <property type="protein sequence ID" value="GHD43648.1"/>
    <property type="molecule type" value="Genomic_DNA"/>
</dbReference>
<organism evidence="6 7">
    <name type="scientific">Thalassobaculum fulvum</name>
    <dbReference type="NCBI Taxonomy" id="1633335"/>
    <lineage>
        <taxon>Bacteria</taxon>
        <taxon>Pseudomonadati</taxon>
        <taxon>Pseudomonadota</taxon>
        <taxon>Alphaproteobacteria</taxon>
        <taxon>Rhodospirillales</taxon>
        <taxon>Thalassobaculaceae</taxon>
        <taxon>Thalassobaculum</taxon>
    </lineage>
</organism>
<comment type="cofactor">
    <cofactor evidence="2">
        <name>Fe cation</name>
        <dbReference type="ChEBI" id="CHEBI:24875"/>
    </cofactor>
    <text evidence="2">Binds 1 Fe cation per subunit.</text>
</comment>
<accession>A0A919CN39</accession>
<dbReference type="CDD" id="cd02247">
    <property type="entry name" value="cupin_pirin_C"/>
    <property type="match status" value="1"/>
</dbReference>
<dbReference type="InterPro" id="IPR003829">
    <property type="entry name" value="Pirin_N_dom"/>
</dbReference>
<evidence type="ECO:0000256" key="2">
    <source>
        <dbReference type="PIRSR" id="PIRSR006232-1"/>
    </source>
</evidence>
<evidence type="ECO:0000259" key="5">
    <source>
        <dbReference type="Pfam" id="PF05726"/>
    </source>
</evidence>
<feature type="binding site" evidence="2">
    <location>
        <position position="65"/>
    </location>
    <ligand>
        <name>Fe cation</name>
        <dbReference type="ChEBI" id="CHEBI:24875"/>
    </ligand>
</feature>
<dbReference type="SUPFAM" id="SSF51182">
    <property type="entry name" value="RmlC-like cupins"/>
    <property type="match status" value="1"/>
</dbReference>
<dbReference type="PIRSF" id="PIRSF006232">
    <property type="entry name" value="Pirin"/>
    <property type="match status" value="1"/>
</dbReference>
<dbReference type="Pfam" id="PF05726">
    <property type="entry name" value="Pirin_C"/>
    <property type="match status" value="1"/>
</dbReference>
<gene>
    <name evidence="6" type="ORF">GCM10017083_10070</name>
</gene>
<dbReference type="InterPro" id="IPR011051">
    <property type="entry name" value="RmlC_Cupin_sf"/>
</dbReference>
<evidence type="ECO:0000256" key="1">
    <source>
        <dbReference type="ARBA" id="ARBA00008416"/>
    </source>
</evidence>
<dbReference type="InterPro" id="IPR014710">
    <property type="entry name" value="RmlC-like_jellyroll"/>
</dbReference>
<keyword evidence="2" id="KW-0408">Iron</keyword>
<keyword evidence="2" id="KW-0479">Metal-binding</keyword>
<evidence type="ECO:0000259" key="4">
    <source>
        <dbReference type="Pfam" id="PF02678"/>
    </source>
</evidence>
<dbReference type="PANTHER" id="PTHR13903:SF8">
    <property type="entry name" value="PIRIN"/>
    <property type="match status" value="1"/>
</dbReference>
<dbReference type="Pfam" id="PF02678">
    <property type="entry name" value="Pirin"/>
    <property type="match status" value="1"/>
</dbReference>
<dbReference type="RefSeq" id="WP_189987839.1">
    <property type="nucleotide sequence ID" value="NZ_BMZS01000002.1"/>
</dbReference>
<comment type="caution">
    <text evidence="6">The sequence shown here is derived from an EMBL/GenBank/DDBJ whole genome shotgun (WGS) entry which is preliminary data.</text>
</comment>
<dbReference type="PANTHER" id="PTHR13903">
    <property type="entry name" value="PIRIN-RELATED"/>
    <property type="match status" value="1"/>
</dbReference>
<evidence type="ECO:0000256" key="3">
    <source>
        <dbReference type="RuleBase" id="RU003457"/>
    </source>
</evidence>
<reference evidence="6" key="1">
    <citation type="journal article" date="2014" name="Int. J. Syst. Evol. Microbiol.">
        <title>Complete genome sequence of Corynebacterium casei LMG S-19264T (=DSM 44701T), isolated from a smear-ripened cheese.</title>
        <authorList>
            <consortium name="US DOE Joint Genome Institute (JGI-PGF)"/>
            <person name="Walter F."/>
            <person name="Albersmeier A."/>
            <person name="Kalinowski J."/>
            <person name="Ruckert C."/>
        </authorList>
    </citation>
    <scope>NUCLEOTIDE SEQUENCE</scope>
    <source>
        <strain evidence="6">KCTC 42651</strain>
    </source>
</reference>
<evidence type="ECO:0008006" key="8">
    <source>
        <dbReference type="Google" id="ProtNLM"/>
    </source>
</evidence>